<proteinExistence type="predicted"/>
<sequence>MDCIYICSKMLQYKPLYNSFAQSTHLLMRTHALAHQRQKDTTQNRRLIGC</sequence>
<evidence type="ECO:0000313" key="1">
    <source>
        <dbReference type="EMBL" id="JAH55656.1"/>
    </source>
</evidence>
<dbReference type="AlphaFoldDB" id="A0A0E9TPZ3"/>
<dbReference type="EMBL" id="GBXM01052921">
    <property type="protein sequence ID" value="JAH55656.1"/>
    <property type="molecule type" value="Transcribed_RNA"/>
</dbReference>
<organism evidence="1">
    <name type="scientific">Anguilla anguilla</name>
    <name type="common">European freshwater eel</name>
    <name type="synonym">Muraena anguilla</name>
    <dbReference type="NCBI Taxonomy" id="7936"/>
    <lineage>
        <taxon>Eukaryota</taxon>
        <taxon>Metazoa</taxon>
        <taxon>Chordata</taxon>
        <taxon>Craniata</taxon>
        <taxon>Vertebrata</taxon>
        <taxon>Euteleostomi</taxon>
        <taxon>Actinopterygii</taxon>
        <taxon>Neopterygii</taxon>
        <taxon>Teleostei</taxon>
        <taxon>Anguilliformes</taxon>
        <taxon>Anguillidae</taxon>
        <taxon>Anguilla</taxon>
    </lineage>
</organism>
<reference evidence="1" key="1">
    <citation type="submission" date="2014-11" db="EMBL/GenBank/DDBJ databases">
        <authorList>
            <person name="Amaro Gonzalez C."/>
        </authorList>
    </citation>
    <scope>NUCLEOTIDE SEQUENCE</scope>
</reference>
<name>A0A0E9TPZ3_ANGAN</name>
<protein>
    <submittedName>
        <fullName evidence="1">Uncharacterized protein</fullName>
    </submittedName>
</protein>
<reference evidence="1" key="2">
    <citation type="journal article" date="2015" name="Fish Shellfish Immunol.">
        <title>Early steps in the European eel (Anguilla anguilla)-Vibrio vulnificus interaction in the gills: Role of the RtxA13 toxin.</title>
        <authorList>
            <person name="Callol A."/>
            <person name="Pajuelo D."/>
            <person name="Ebbesson L."/>
            <person name="Teles M."/>
            <person name="MacKenzie S."/>
            <person name="Amaro C."/>
        </authorList>
    </citation>
    <scope>NUCLEOTIDE SEQUENCE</scope>
</reference>
<accession>A0A0E9TPZ3</accession>